<feature type="transmembrane region" description="Helical" evidence="5">
    <location>
        <begin position="12"/>
        <end position="32"/>
    </location>
</feature>
<accession>A0A1G1TM27</accession>
<dbReference type="AlphaFoldDB" id="A0A1G1TM27"/>
<dbReference type="RefSeq" id="WP_070739926.1">
    <property type="nucleotide sequence ID" value="NZ_MDZA01000022.1"/>
</dbReference>
<proteinExistence type="predicted"/>
<evidence type="ECO:0000256" key="1">
    <source>
        <dbReference type="ARBA" id="ARBA00004141"/>
    </source>
</evidence>
<evidence type="ECO:0000259" key="6">
    <source>
        <dbReference type="Pfam" id="PF04932"/>
    </source>
</evidence>
<keyword evidence="3 5" id="KW-1133">Transmembrane helix</keyword>
<keyword evidence="2 5" id="KW-0812">Transmembrane</keyword>
<feature type="transmembrane region" description="Helical" evidence="5">
    <location>
        <begin position="38"/>
        <end position="60"/>
    </location>
</feature>
<organism evidence="7 8">
    <name type="scientific">Hymenobacter coccineus</name>
    <dbReference type="NCBI Taxonomy" id="1908235"/>
    <lineage>
        <taxon>Bacteria</taxon>
        <taxon>Pseudomonadati</taxon>
        <taxon>Bacteroidota</taxon>
        <taxon>Cytophagia</taxon>
        <taxon>Cytophagales</taxon>
        <taxon>Hymenobacteraceae</taxon>
        <taxon>Hymenobacter</taxon>
    </lineage>
</organism>
<dbReference type="InterPro" id="IPR051533">
    <property type="entry name" value="WaaL-like"/>
</dbReference>
<feature type="transmembrane region" description="Helical" evidence="5">
    <location>
        <begin position="133"/>
        <end position="159"/>
    </location>
</feature>
<comment type="subcellular location">
    <subcellularLocation>
        <location evidence="1">Membrane</location>
        <topology evidence="1">Multi-pass membrane protein</topology>
    </subcellularLocation>
</comment>
<evidence type="ECO:0000256" key="4">
    <source>
        <dbReference type="ARBA" id="ARBA00023136"/>
    </source>
</evidence>
<dbReference type="OrthoDB" id="1631746at2"/>
<evidence type="ECO:0000313" key="8">
    <source>
        <dbReference type="Proteomes" id="UP000177506"/>
    </source>
</evidence>
<feature type="transmembrane region" description="Helical" evidence="5">
    <location>
        <begin position="344"/>
        <end position="369"/>
    </location>
</feature>
<evidence type="ECO:0000256" key="5">
    <source>
        <dbReference type="SAM" id="Phobius"/>
    </source>
</evidence>
<gene>
    <name evidence="7" type="ORF">BEN49_03810</name>
</gene>
<feature type="domain" description="O-antigen ligase-related" evidence="6">
    <location>
        <begin position="213"/>
        <end position="361"/>
    </location>
</feature>
<dbReference type="Proteomes" id="UP000177506">
    <property type="component" value="Unassembled WGS sequence"/>
</dbReference>
<feature type="transmembrane region" description="Helical" evidence="5">
    <location>
        <begin position="256"/>
        <end position="277"/>
    </location>
</feature>
<comment type="caution">
    <text evidence="7">The sequence shown here is derived from an EMBL/GenBank/DDBJ whole genome shotgun (WGS) entry which is preliminary data.</text>
</comment>
<dbReference type="Pfam" id="PF04932">
    <property type="entry name" value="Wzy_C"/>
    <property type="match status" value="1"/>
</dbReference>
<dbReference type="InterPro" id="IPR007016">
    <property type="entry name" value="O-antigen_ligase-rel_domated"/>
</dbReference>
<feature type="transmembrane region" description="Helical" evidence="5">
    <location>
        <begin position="381"/>
        <end position="399"/>
    </location>
</feature>
<reference evidence="7 8" key="1">
    <citation type="submission" date="2016-08" db="EMBL/GenBank/DDBJ databases">
        <title>Hymenobacter coccineus sp. nov., Hymenobacter lapidarius sp. nov. and Hymenobacter glacialis sp. nov., isolated from Antarctic soil.</title>
        <authorList>
            <person name="Sedlacek I."/>
            <person name="Kralova S."/>
            <person name="Kyrova K."/>
            <person name="Maslanova I."/>
            <person name="Stankova E."/>
            <person name="Vrbovska V."/>
            <person name="Nemec M."/>
            <person name="Bartak M."/>
            <person name="Svec P."/>
            <person name="Busse H.-J."/>
            <person name="Pantucek R."/>
        </authorList>
    </citation>
    <scope>NUCLEOTIDE SEQUENCE [LARGE SCALE GENOMIC DNA]</scope>
    <source>
        <strain evidence="7 8">CCM 8649</strain>
    </source>
</reference>
<keyword evidence="4 5" id="KW-0472">Membrane</keyword>
<feature type="transmembrane region" description="Helical" evidence="5">
    <location>
        <begin position="179"/>
        <end position="202"/>
    </location>
</feature>
<dbReference type="PANTHER" id="PTHR37422">
    <property type="entry name" value="TEICHURONIC ACID BIOSYNTHESIS PROTEIN TUAE"/>
    <property type="match status" value="1"/>
</dbReference>
<dbReference type="GO" id="GO:0016020">
    <property type="term" value="C:membrane"/>
    <property type="evidence" value="ECO:0007669"/>
    <property type="project" value="UniProtKB-SubCell"/>
</dbReference>
<evidence type="ECO:0000313" key="7">
    <source>
        <dbReference type="EMBL" id="OGX91926.1"/>
    </source>
</evidence>
<sequence>MFLRARRQRTRHLLLSFVLTTIPFQIAIPLLTPTYQTIAGTFTAKLFFTIPLLASLLMLAREQNTRIFYLAREERWVTAVLLLLLVSFCNPNNYALWATGAFAWLFITCVVFARLVAANLNPTEILAGFYESFVVLCGLQAILAVCFPLLGLTSVTTLFQVGGAEWSTRNGSRPGAVGVFVHPGNLALFTMMASGFFLACYLTGQHRKLSLGLLLLNAMTIVLTYSRTSYLTVVLVLVAIYYIYHNAHKPLLSLKTLLRVVLPTTLVVGWLVFLSPLSSNFLASDAQEMFQARLDHWLIGLSIFQRAPLLGVGLNTHLEYVAHDAALSRLIHNDFLTTNPIHDIHIVVLAEAGLVGAGLWLLFLGHSIYRAKANVAAGNNVVFSLTHIGVVLCFTFYGITDWSPLSHSIFPLFLLLTFFAYKYSLAPQALARLASVGPPALVTDSLSTLATSTL</sequence>
<evidence type="ECO:0000256" key="2">
    <source>
        <dbReference type="ARBA" id="ARBA00022692"/>
    </source>
</evidence>
<feature type="transmembrane region" description="Helical" evidence="5">
    <location>
        <begin position="101"/>
        <end position="121"/>
    </location>
</feature>
<feature type="transmembrane region" description="Helical" evidence="5">
    <location>
        <begin position="214"/>
        <end position="244"/>
    </location>
</feature>
<name>A0A1G1TM27_9BACT</name>
<feature type="transmembrane region" description="Helical" evidence="5">
    <location>
        <begin position="405"/>
        <end position="423"/>
    </location>
</feature>
<dbReference type="PANTHER" id="PTHR37422:SF13">
    <property type="entry name" value="LIPOPOLYSACCHARIDE BIOSYNTHESIS PROTEIN PA4999-RELATED"/>
    <property type="match status" value="1"/>
</dbReference>
<keyword evidence="8" id="KW-1185">Reference proteome</keyword>
<evidence type="ECO:0000256" key="3">
    <source>
        <dbReference type="ARBA" id="ARBA00022989"/>
    </source>
</evidence>
<dbReference type="EMBL" id="MDZA01000022">
    <property type="protein sequence ID" value="OGX91926.1"/>
    <property type="molecule type" value="Genomic_DNA"/>
</dbReference>
<protein>
    <recommendedName>
        <fullName evidence="6">O-antigen ligase-related domain-containing protein</fullName>
    </recommendedName>
</protein>